<dbReference type="EMBL" id="JAWPEI010000005">
    <property type="protein sequence ID" value="KAK4726833.1"/>
    <property type="molecule type" value="Genomic_DNA"/>
</dbReference>
<evidence type="ECO:0000313" key="2">
    <source>
        <dbReference type="Proteomes" id="UP001311915"/>
    </source>
</evidence>
<comment type="caution">
    <text evidence="1">The sequence shown here is derived from an EMBL/GenBank/DDBJ whole genome shotgun (WGS) entry which is preliminary data.</text>
</comment>
<name>A0AAV9LMK6_9SOLN</name>
<dbReference type="AlphaFoldDB" id="A0AAV9LMK6"/>
<keyword evidence="2" id="KW-1185">Reference proteome</keyword>
<proteinExistence type="predicted"/>
<accession>A0AAV9LMK6</accession>
<gene>
    <name evidence="1" type="ORF">R3W88_031750</name>
</gene>
<protein>
    <recommendedName>
        <fullName evidence="3">Flagellar FliJ protein</fullName>
    </recommendedName>
</protein>
<dbReference type="Proteomes" id="UP001311915">
    <property type="component" value="Unassembled WGS sequence"/>
</dbReference>
<organism evidence="1 2">
    <name type="scientific">Solanum pinnatisectum</name>
    <name type="common">tansyleaf nightshade</name>
    <dbReference type="NCBI Taxonomy" id="50273"/>
    <lineage>
        <taxon>Eukaryota</taxon>
        <taxon>Viridiplantae</taxon>
        <taxon>Streptophyta</taxon>
        <taxon>Embryophyta</taxon>
        <taxon>Tracheophyta</taxon>
        <taxon>Spermatophyta</taxon>
        <taxon>Magnoliopsida</taxon>
        <taxon>eudicotyledons</taxon>
        <taxon>Gunneridae</taxon>
        <taxon>Pentapetalae</taxon>
        <taxon>asterids</taxon>
        <taxon>lamiids</taxon>
        <taxon>Solanales</taxon>
        <taxon>Solanaceae</taxon>
        <taxon>Solanoideae</taxon>
        <taxon>Solaneae</taxon>
        <taxon>Solanum</taxon>
    </lineage>
</organism>
<evidence type="ECO:0000313" key="1">
    <source>
        <dbReference type="EMBL" id="KAK4726833.1"/>
    </source>
</evidence>
<reference evidence="1 2" key="1">
    <citation type="submission" date="2023-10" db="EMBL/GenBank/DDBJ databases">
        <title>Genome-Wide Identification Analysis in wild type Solanum Pinnatisectum Reveals Some Genes Defensing Phytophthora Infestans.</title>
        <authorList>
            <person name="Sun C."/>
        </authorList>
    </citation>
    <scope>NUCLEOTIDE SEQUENCE [LARGE SCALE GENOMIC DNA]</scope>
    <source>
        <strain evidence="1">LQN</strain>
        <tissue evidence="1">Leaf</tissue>
    </source>
</reference>
<sequence length="81" mass="9426">MLQGQVHLATIKGPQIAELAATRQQQLRACDQKSQTIFYQEKARQINERGRLREELELVSTQERCTREMVASRDQQILGWN</sequence>
<evidence type="ECO:0008006" key="3">
    <source>
        <dbReference type="Google" id="ProtNLM"/>
    </source>
</evidence>